<reference evidence="3 4" key="1">
    <citation type="submission" date="2019-04" db="EMBL/GenBank/DDBJ databases">
        <title>Reference strain of H23.</title>
        <authorList>
            <person name="Luo X."/>
        </authorList>
    </citation>
    <scope>NUCLEOTIDE SEQUENCE [LARGE SCALE GENOMIC DNA]</scope>
    <source>
        <strain evidence="3 4">H23</strain>
    </source>
</reference>
<dbReference type="Pfam" id="PF08327">
    <property type="entry name" value="AHSA1"/>
    <property type="match status" value="1"/>
</dbReference>
<proteinExistence type="inferred from homology"/>
<protein>
    <submittedName>
        <fullName evidence="3">ATPase</fullName>
    </submittedName>
</protein>
<evidence type="ECO:0000313" key="4">
    <source>
        <dbReference type="Proteomes" id="UP000308707"/>
    </source>
</evidence>
<dbReference type="Gene3D" id="3.30.530.20">
    <property type="match status" value="1"/>
</dbReference>
<dbReference type="Proteomes" id="UP000308707">
    <property type="component" value="Unassembled WGS sequence"/>
</dbReference>
<dbReference type="AlphaFoldDB" id="A0A4V5ZR57"/>
<name>A0A4V5ZR57_9GAMM</name>
<sequence>MKITVETLARTDLKTAWSVYNTPDDITQWNSPSPDWHSPRSQVDLREGGAFNTRMEAKDGSMGFDFEGTFTRVVPQKLVEYRMGDGREVAVSFDQVPDGVNVRVVFDAESENPPEYQQQGWQAILDSYARYAEAKAGAR</sequence>
<organism evidence="3 4">
    <name type="scientific">Luteimonas gilva</name>
    <dbReference type="NCBI Taxonomy" id="2572684"/>
    <lineage>
        <taxon>Bacteria</taxon>
        <taxon>Pseudomonadati</taxon>
        <taxon>Pseudomonadota</taxon>
        <taxon>Gammaproteobacteria</taxon>
        <taxon>Lysobacterales</taxon>
        <taxon>Lysobacteraceae</taxon>
        <taxon>Luteimonas</taxon>
    </lineage>
</organism>
<feature type="domain" description="Activator of Hsp90 ATPase homologue 1/2-like C-terminal" evidence="2">
    <location>
        <begin position="14"/>
        <end position="132"/>
    </location>
</feature>
<dbReference type="InterPro" id="IPR023393">
    <property type="entry name" value="START-like_dom_sf"/>
</dbReference>
<comment type="caution">
    <text evidence="3">The sequence shown here is derived from an EMBL/GenBank/DDBJ whole genome shotgun (WGS) entry which is preliminary data.</text>
</comment>
<dbReference type="SUPFAM" id="SSF55961">
    <property type="entry name" value="Bet v1-like"/>
    <property type="match status" value="1"/>
</dbReference>
<accession>A0A4V5ZR57</accession>
<keyword evidence="4" id="KW-1185">Reference proteome</keyword>
<comment type="similarity">
    <text evidence="1">Belongs to the AHA1 family.</text>
</comment>
<dbReference type="InterPro" id="IPR013538">
    <property type="entry name" value="ASHA1/2-like_C"/>
</dbReference>
<evidence type="ECO:0000259" key="2">
    <source>
        <dbReference type="Pfam" id="PF08327"/>
    </source>
</evidence>
<dbReference type="OrthoDB" id="2313602at2"/>
<dbReference type="EMBL" id="SZUA01000001">
    <property type="protein sequence ID" value="TKR33903.1"/>
    <property type="molecule type" value="Genomic_DNA"/>
</dbReference>
<evidence type="ECO:0000256" key="1">
    <source>
        <dbReference type="ARBA" id="ARBA00006817"/>
    </source>
</evidence>
<dbReference type="RefSeq" id="WP_137266108.1">
    <property type="nucleotide sequence ID" value="NZ_SZUA01000001.1"/>
</dbReference>
<dbReference type="CDD" id="cd08897">
    <property type="entry name" value="SRPBCC_CalC_Aha1-like_4"/>
    <property type="match status" value="1"/>
</dbReference>
<evidence type="ECO:0000313" key="3">
    <source>
        <dbReference type="EMBL" id="TKR33903.1"/>
    </source>
</evidence>
<gene>
    <name evidence="3" type="ORF">FCE95_06430</name>
</gene>